<dbReference type="CTD" id="116254"/>
<sequence length="328" mass="36633">MEGREPAQLALWLLLLALPVAGWLTTAAPKPSPPGAPQDGIRIDVTTLKDDGEVSKEQVVLNITYESGQVYVNDLPVNSGVTRISCQTLIVKNGNLENLEEKEYFGIVSVRILVHEWPMTSGSSLQLIVIQEEVVEIDGKQAQQKDVTEIDILVKDQGILRHSNYTHPLEESMLYSISRDNDILFTLPNLSKKVESVNSLQTTSQYLIRNVETTVDEDVLPGKLPETPLRAEPPSSYKVMCQWMEKLRKDLCRFWSSVSHMFFMFLNVMVVGILGAAGVLTILKLLFPVSEYKGILQMDKVSIIPVTAINLYPDCSKTAENLEDKTCI</sequence>
<keyword evidence="1" id="KW-0812">Transmembrane</keyword>
<dbReference type="RefSeq" id="XP_004856954.1">
    <property type="nucleotide sequence ID" value="XM_004856897.2"/>
</dbReference>
<protein>
    <submittedName>
        <fullName evidence="3 5">Glycoprotein integral membrane protein 1</fullName>
    </submittedName>
</protein>
<dbReference type="KEGG" id="hgl:101696432"/>
<feature type="transmembrane region" description="Helical" evidence="1">
    <location>
        <begin position="261"/>
        <end position="287"/>
    </location>
</feature>
<evidence type="ECO:0000313" key="4">
    <source>
        <dbReference type="Proteomes" id="UP000694906"/>
    </source>
</evidence>
<evidence type="ECO:0000256" key="1">
    <source>
        <dbReference type="SAM" id="Phobius"/>
    </source>
</evidence>
<dbReference type="InterPro" id="IPR042319">
    <property type="entry name" value="GINM1"/>
</dbReference>
<keyword evidence="1" id="KW-1133">Transmembrane helix</keyword>
<dbReference type="OrthoDB" id="10022429at2759"/>
<organism evidence="3">
    <name type="scientific">Heterocephalus glaber</name>
    <name type="common">Naked mole rat</name>
    <dbReference type="NCBI Taxonomy" id="10181"/>
    <lineage>
        <taxon>Eukaryota</taxon>
        <taxon>Metazoa</taxon>
        <taxon>Chordata</taxon>
        <taxon>Craniata</taxon>
        <taxon>Vertebrata</taxon>
        <taxon>Euteleostomi</taxon>
        <taxon>Mammalia</taxon>
        <taxon>Eutheria</taxon>
        <taxon>Euarchontoglires</taxon>
        <taxon>Glires</taxon>
        <taxon>Rodentia</taxon>
        <taxon>Hystricomorpha</taxon>
        <taxon>Bathyergidae</taxon>
        <taxon>Heterocephalus</taxon>
    </lineage>
</organism>
<reference evidence="5" key="2">
    <citation type="submission" date="2025-04" db="UniProtKB">
        <authorList>
            <consortium name="RefSeq"/>
        </authorList>
    </citation>
    <scope>IDENTIFICATION</scope>
</reference>
<evidence type="ECO:0000256" key="2">
    <source>
        <dbReference type="SAM" id="SignalP"/>
    </source>
</evidence>
<keyword evidence="1" id="KW-0472">Membrane</keyword>
<evidence type="ECO:0000313" key="3">
    <source>
        <dbReference type="EMBL" id="JAO01776.1"/>
    </source>
</evidence>
<feature type="signal peptide" evidence="2">
    <location>
        <begin position="1"/>
        <end position="22"/>
    </location>
</feature>
<proteinExistence type="predicted"/>
<keyword evidence="2" id="KW-0732">Signal</keyword>
<name>A0A0P6K6X8_HETGA</name>
<dbReference type="AlphaFoldDB" id="A0A0P6K6X8"/>
<evidence type="ECO:0000313" key="5">
    <source>
        <dbReference type="RefSeq" id="XP_004856954.1"/>
    </source>
</evidence>
<dbReference type="PANTHER" id="PTHR28549">
    <property type="entry name" value="GLYCOPROTEIN INTEGRAL MEMBRANE PROTEIN 1"/>
    <property type="match status" value="1"/>
</dbReference>
<gene>
    <name evidence="3" type="primary">GINM1</name>
    <name evidence="5" type="synonym">Ginm1</name>
</gene>
<dbReference type="EMBL" id="GEBF01001857">
    <property type="protein sequence ID" value="JAO01776.1"/>
    <property type="molecule type" value="Transcribed_RNA"/>
</dbReference>
<dbReference type="PANTHER" id="PTHR28549:SF1">
    <property type="entry name" value="GLYCOPROTEIN INTEGRAL MEMBRANE PROTEIN 1"/>
    <property type="match status" value="1"/>
</dbReference>
<keyword evidence="4" id="KW-1185">Reference proteome</keyword>
<dbReference type="Proteomes" id="UP000694906">
    <property type="component" value="Unplaced"/>
</dbReference>
<feature type="chain" id="PRO_5044545551" evidence="2">
    <location>
        <begin position="23"/>
        <end position="328"/>
    </location>
</feature>
<accession>A0A0P6K6X8</accession>
<dbReference type="GeneID" id="101696432"/>
<reference evidence="3" key="1">
    <citation type="submission" date="2015-10" db="EMBL/GenBank/DDBJ databases">
        <title>FRAMA: From RNA-seq data to annotated mRNA assemblies.</title>
        <authorList>
            <person name="Bens M."/>
            <person name="Sahm A."/>
            <person name="Jahn N."/>
            <person name="Morhart M."/>
            <person name="Holtze S."/>
            <person name="Hildebrandt T.B."/>
            <person name="Platzer M."/>
            <person name="Szafranski K."/>
        </authorList>
    </citation>
    <scope>NUCLEOTIDE SEQUENCE</scope>
    <source>
        <tissue evidence="3">Kidney</tissue>
    </source>
</reference>